<reference evidence="3" key="1">
    <citation type="submission" date="2023-03" db="EMBL/GenBank/DDBJ databases">
        <title>Andean soil-derived lignocellulolytic bacterial consortium as a source of novel taxa and putative plastic-active enzymes.</title>
        <authorList>
            <person name="Diaz-Garcia L."/>
            <person name="Chuvochina M."/>
            <person name="Feuerriegel G."/>
            <person name="Bunk B."/>
            <person name="Sproer C."/>
            <person name="Streit W.R."/>
            <person name="Rodriguez L.M."/>
            <person name="Overmann J."/>
            <person name="Jimenez D.J."/>
        </authorList>
    </citation>
    <scope>NUCLEOTIDE SEQUENCE</scope>
    <source>
        <strain evidence="3">MAG 4196</strain>
    </source>
</reference>
<dbReference type="InterPro" id="IPR001447">
    <property type="entry name" value="Arylamine_N-AcTrfase"/>
</dbReference>
<proteinExistence type="inferred from homology"/>
<evidence type="ECO:0000256" key="1">
    <source>
        <dbReference type="ARBA" id="ARBA00006547"/>
    </source>
</evidence>
<dbReference type="PANTHER" id="PTHR11786:SF0">
    <property type="entry name" value="ARYLAMINE N-ACETYLTRANSFERASE 4-RELATED"/>
    <property type="match status" value="1"/>
</dbReference>
<dbReference type="Proteomes" id="UP001217476">
    <property type="component" value="Chromosome"/>
</dbReference>
<dbReference type="Gene3D" id="2.40.128.150">
    <property type="entry name" value="Cysteine proteinases"/>
    <property type="match status" value="1"/>
</dbReference>
<evidence type="ECO:0000256" key="2">
    <source>
        <dbReference type="RuleBase" id="RU003452"/>
    </source>
</evidence>
<dbReference type="AlphaFoldDB" id="A0AAJ6AZL6"/>
<dbReference type="SUPFAM" id="SSF54001">
    <property type="entry name" value="Cysteine proteinases"/>
    <property type="match status" value="1"/>
</dbReference>
<comment type="similarity">
    <text evidence="1 2">Belongs to the arylamine N-acetyltransferase family.</text>
</comment>
<organism evidence="3 4">
    <name type="scientific">Candidatus Devosia phytovorans</name>
    <dbReference type="NCBI Taxonomy" id="3121372"/>
    <lineage>
        <taxon>Bacteria</taxon>
        <taxon>Pseudomonadati</taxon>
        <taxon>Pseudomonadota</taxon>
        <taxon>Alphaproteobacteria</taxon>
        <taxon>Hyphomicrobiales</taxon>
        <taxon>Devosiaceae</taxon>
        <taxon>Devosia</taxon>
    </lineage>
</organism>
<dbReference type="PANTHER" id="PTHR11786">
    <property type="entry name" value="N-HYDROXYARYLAMINE O-ACETYLTRANSFERASE"/>
    <property type="match status" value="1"/>
</dbReference>
<sequence length="273" mass="29663">MSQKVNLNAYFERIGFAGSIAPTLATLETILGLHPAAIPFENLSPLLGVPVELDLKAIEKKLLAEKRGGYCFEHNLLLAAVLRELDFPVKLLAARVLPETERKTHMLLLVEIGGAQYLADAGFGGNTPTAPLRLRADSEQQTPHGTYRLTGGDPLWQLEIQIDETWTPLHAFETTEKTAADYDAANAYVSSDPTSPFTTELRVALSPAGKRIKLLNNRLNILTIGEGTETRDINSVAELREVLTTAFGIQLPASDLLDPKLAEILARAGVAES</sequence>
<dbReference type="Pfam" id="PF00797">
    <property type="entry name" value="Acetyltransf_2"/>
    <property type="match status" value="1"/>
</dbReference>
<accession>A0AAJ6AZL6</accession>
<dbReference type="GO" id="GO:0016407">
    <property type="term" value="F:acetyltransferase activity"/>
    <property type="evidence" value="ECO:0007669"/>
    <property type="project" value="InterPro"/>
</dbReference>
<evidence type="ECO:0000313" key="3">
    <source>
        <dbReference type="EMBL" id="WEK03966.1"/>
    </source>
</evidence>
<dbReference type="PRINTS" id="PR01543">
    <property type="entry name" value="ANATRNSFRASE"/>
</dbReference>
<name>A0AAJ6AZL6_9HYPH</name>
<gene>
    <name evidence="3" type="ORF">P0Y65_17510</name>
</gene>
<dbReference type="EMBL" id="CP119312">
    <property type="protein sequence ID" value="WEK03966.1"/>
    <property type="molecule type" value="Genomic_DNA"/>
</dbReference>
<dbReference type="Gene3D" id="3.30.2140.10">
    <property type="entry name" value="Arylamine N-acetyltransferase"/>
    <property type="match status" value="1"/>
</dbReference>
<evidence type="ECO:0000313" key="4">
    <source>
        <dbReference type="Proteomes" id="UP001217476"/>
    </source>
</evidence>
<dbReference type="InterPro" id="IPR038765">
    <property type="entry name" value="Papain-like_cys_pep_sf"/>
</dbReference>
<protein>
    <submittedName>
        <fullName evidence="3">Arylamine N-acetyltransferase</fullName>
    </submittedName>
</protein>